<evidence type="ECO:0000256" key="6">
    <source>
        <dbReference type="ARBA" id="ARBA00037383"/>
    </source>
</evidence>
<evidence type="ECO:0000313" key="12">
    <source>
        <dbReference type="Proteomes" id="UP000256763"/>
    </source>
</evidence>
<keyword evidence="12" id="KW-1185">Reference proteome</keyword>
<dbReference type="FunFam" id="3.10.290.10:FF:000003">
    <property type="entry name" value="Pseudouridine synthase"/>
    <property type="match status" value="1"/>
</dbReference>
<comment type="function">
    <text evidence="6">Responsible for synthesis of pseudouridine from uracil-2605 in 23S ribosomal RNA.</text>
</comment>
<dbReference type="InterPro" id="IPR018496">
    <property type="entry name" value="PsdUridine_synth_RsuA/RluB_CS"/>
</dbReference>
<dbReference type="InterPro" id="IPR020103">
    <property type="entry name" value="PsdUridine_synth_cat_dom_sf"/>
</dbReference>
<name>A0A3E0WVA7_9GAMM</name>
<dbReference type="GO" id="GO:0000455">
    <property type="term" value="P:enzyme-directed rRNA pseudouridine synthesis"/>
    <property type="evidence" value="ECO:0007669"/>
    <property type="project" value="UniProtKB-ARBA"/>
</dbReference>
<dbReference type="OrthoDB" id="9807213at2"/>
<keyword evidence="3 7" id="KW-0694">RNA-binding</keyword>
<evidence type="ECO:0000256" key="7">
    <source>
        <dbReference type="PROSITE-ProRule" id="PRU00182"/>
    </source>
</evidence>
<dbReference type="Gene3D" id="3.30.70.580">
    <property type="entry name" value="Pseudouridine synthase I, catalytic domain, N-terminal subdomain"/>
    <property type="match status" value="1"/>
</dbReference>
<dbReference type="InterPro" id="IPR036986">
    <property type="entry name" value="S4_RNA-bd_sf"/>
</dbReference>
<evidence type="ECO:0000256" key="4">
    <source>
        <dbReference type="ARBA" id="ARBA00023235"/>
    </source>
</evidence>
<evidence type="ECO:0000256" key="5">
    <source>
        <dbReference type="ARBA" id="ARBA00036944"/>
    </source>
</evidence>
<dbReference type="Gene3D" id="3.30.70.1560">
    <property type="entry name" value="Alpha-L RNA-binding motif"/>
    <property type="match status" value="1"/>
</dbReference>
<dbReference type="PANTHER" id="PTHR47683:SF3">
    <property type="entry name" value="RIBOSOMAL LARGE SUBUNIT PSEUDOURIDINE SYNTHASE B"/>
    <property type="match status" value="1"/>
</dbReference>
<comment type="catalytic activity">
    <reaction evidence="5">
        <text>uridine(2605) in 23S rRNA = pseudouridine(2605) in 23S rRNA</text>
        <dbReference type="Rhea" id="RHEA:42520"/>
        <dbReference type="Rhea" id="RHEA-COMP:10095"/>
        <dbReference type="Rhea" id="RHEA-COMP:10096"/>
        <dbReference type="ChEBI" id="CHEBI:65314"/>
        <dbReference type="ChEBI" id="CHEBI:65315"/>
        <dbReference type="EC" id="5.4.99.22"/>
    </reaction>
</comment>
<dbReference type="InterPro" id="IPR042092">
    <property type="entry name" value="PsdUridine_s_RsuA/RluB/E/F_cat"/>
</dbReference>
<dbReference type="CDD" id="cd02556">
    <property type="entry name" value="PseudoU_synth_RluB"/>
    <property type="match status" value="1"/>
</dbReference>
<comment type="similarity">
    <text evidence="1 8">Belongs to the pseudouridine synthase RsuA family.</text>
</comment>
<dbReference type="EC" id="5.4.99.-" evidence="8"/>
<dbReference type="GO" id="GO:0005829">
    <property type="term" value="C:cytosol"/>
    <property type="evidence" value="ECO:0007669"/>
    <property type="project" value="UniProtKB-ARBA"/>
</dbReference>
<dbReference type="SMART" id="SM00363">
    <property type="entry name" value="S4"/>
    <property type="match status" value="1"/>
</dbReference>
<dbReference type="SUPFAM" id="SSF55174">
    <property type="entry name" value="Alpha-L RNA-binding motif"/>
    <property type="match status" value="1"/>
</dbReference>
<evidence type="ECO:0000256" key="1">
    <source>
        <dbReference type="ARBA" id="ARBA00008348"/>
    </source>
</evidence>
<dbReference type="SUPFAM" id="SSF55120">
    <property type="entry name" value="Pseudouridine synthase"/>
    <property type="match status" value="1"/>
</dbReference>
<dbReference type="FunFam" id="3.30.70.580:FF:000009">
    <property type="entry name" value="Pseudouridine synthase"/>
    <property type="match status" value="1"/>
</dbReference>
<protein>
    <recommendedName>
        <fullName evidence="8">Pseudouridine synthase</fullName>
        <ecNumber evidence="8">5.4.99.-</ecNumber>
    </recommendedName>
</protein>
<dbReference type="AlphaFoldDB" id="A0A3E0WVA7"/>
<dbReference type="PROSITE" id="PS01149">
    <property type="entry name" value="PSI_RSU"/>
    <property type="match status" value="1"/>
</dbReference>
<feature type="domain" description="RNA-binding S4" evidence="10">
    <location>
        <begin position="3"/>
        <end position="61"/>
    </location>
</feature>
<evidence type="ECO:0000256" key="8">
    <source>
        <dbReference type="RuleBase" id="RU003887"/>
    </source>
</evidence>
<proteinExistence type="inferred from homology"/>
<feature type="compositionally biased region" description="Basic residues" evidence="9">
    <location>
        <begin position="255"/>
        <end position="267"/>
    </location>
</feature>
<evidence type="ECO:0000256" key="2">
    <source>
        <dbReference type="ARBA" id="ARBA00022552"/>
    </source>
</evidence>
<evidence type="ECO:0000256" key="9">
    <source>
        <dbReference type="SAM" id="MobiDB-lite"/>
    </source>
</evidence>
<dbReference type="NCBIfam" id="TIGR00093">
    <property type="entry name" value="pseudouridine synthase"/>
    <property type="match status" value="1"/>
</dbReference>
<dbReference type="Gene3D" id="3.10.290.10">
    <property type="entry name" value="RNA-binding S4 domain"/>
    <property type="match status" value="1"/>
</dbReference>
<keyword evidence="4 8" id="KW-0413">Isomerase</keyword>
<dbReference type="RefSeq" id="WP_116302883.1">
    <property type="nucleotide sequence ID" value="NZ_NFZV01000015.1"/>
</dbReference>
<dbReference type="InterPro" id="IPR020094">
    <property type="entry name" value="TruA/RsuA/RluB/E/F_N"/>
</dbReference>
<feature type="region of interest" description="Disordered" evidence="9">
    <location>
        <begin position="243"/>
        <end position="267"/>
    </location>
</feature>
<dbReference type="EMBL" id="NFZW01000008">
    <property type="protein sequence ID" value="RFA36920.1"/>
    <property type="molecule type" value="Genomic_DNA"/>
</dbReference>
<dbReference type="Pfam" id="PF01479">
    <property type="entry name" value="S4"/>
    <property type="match status" value="1"/>
</dbReference>
<dbReference type="GO" id="GO:0160139">
    <property type="term" value="F:23S rRNA pseudouridine(2605) synthase activity"/>
    <property type="evidence" value="ECO:0007669"/>
    <property type="project" value="UniProtKB-EC"/>
</dbReference>
<dbReference type="InterPro" id="IPR050343">
    <property type="entry name" value="RsuA_PseudoU_synthase"/>
</dbReference>
<organism evidence="11 12">
    <name type="scientific">Alkalilimnicola ehrlichii</name>
    <dbReference type="NCBI Taxonomy" id="351052"/>
    <lineage>
        <taxon>Bacteria</taxon>
        <taxon>Pseudomonadati</taxon>
        <taxon>Pseudomonadota</taxon>
        <taxon>Gammaproteobacteria</taxon>
        <taxon>Chromatiales</taxon>
        <taxon>Ectothiorhodospiraceae</taxon>
        <taxon>Alkalilimnicola</taxon>
    </lineage>
</organism>
<dbReference type="NCBIfam" id="NF007976">
    <property type="entry name" value="PRK10700.1"/>
    <property type="match status" value="1"/>
</dbReference>
<reference evidence="12" key="1">
    <citation type="submission" date="2017-05" db="EMBL/GenBank/DDBJ databases">
        <authorList>
            <person name="Sharma S."/>
            <person name="Sidhu C."/>
            <person name="Pinnaka A.K."/>
        </authorList>
    </citation>
    <scope>NUCLEOTIDE SEQUENCE [LARGE SCALE GENOMIC DNA]</scope>
    <source>
        <strain evidence="12">AK93</strain>
    </source>
</reference>
<dbReference type="FunFam" id="3.30.70.1560:FF:000001">
    <property type="entry name" value="Pseudouridine synthase"/>
    <property type="match status" value="1"/>
</dbReference>
<accession>A0A3E0WVA7</accession>
<gene>
    <name evidence="11" type="ORF">CAL65_10460</name>
</gene>
<dbReference type="CDD" id="cd00165">
    <property type="entry name" value="S4"/>
    <property type="match status" value="1"/>
</dbReference>
<dbReference type="Proteomes" id="UP000256763">
    <property type="component" value="Unassembled WGS sequence"/>
</dbReference>
<dbReference type="InterPro" id="IPR002942">
    <property type="entry name" value="S4_RNA-bd"/>
</dbReference>
<dbReference type="PANTHER" id="PTHR47683">
    <property type="entry name" value="PSEUDOURIDINE SYNTHASE FAMILY PROTEIN-RELATED"/>
    <property type="match status" value="1"/>
</dbReference>
<comment type="caution">
    <text evidence="11">The sequence shown here is derived from an EMBL/GenBank/DDBJ whole genome shotgun (WGS) entry which is preliminary data.</text>
</comment>
<evidence type="ECO:0000259" key="10">
    <source>
        <dbReference type="SMART" id="SM00363"/>
    </source>
</evidence>
<dbReference type="InterPro" id="IPR000748">
    <property type="entry name" value="PsdUridine_synth_RsuA/RluB/E/F"/>
</dbReference>
<dbReference type="GO" id="GO:0003723">
    <property type="term" value="F:RNA binding"/>
    <property type="evidence" value="ECO:0007669"/>
    <property type="project" value="UniProtKB-KW"/>
</dbReference>
<keyword evidence="2" id="KW-0698">rRNA processing</keyword>
<dbReference type="Pfam" id="PF00849">
    <property type="entry name" value="PseudoU_synth_2"/>
    <property type="match status" value="1"/>
</dbReference>
<dbReference type="InterPro" id="IPR006145">
    <property type="entry name" value="PsdUridine_synth_RsuA/RluA"/>
</dbReference>
<evidence type="ECO:0000313" key="11">
    <source>
        <dbReference type="EMBL" id="RFA36920.1"/>
    </source>
</evidence>
<sequence>MSEKLQKVLARAGMGSRREIEGWINEGRIKVNGRIATLGDRVEAKDRIEVDGRAVKAERLEVPERRVLMYYKPVGEVTTRDDPEQRPVVFDRLPKLERGRWIAVGRLDVNTSGLLLFTTDGELANRLMHPSYRIVREYAVRVFGEVTPEILNELIRGVELEDGFARFERIDPVSEGAANDWFHVVLREGRKREVRRLWESQGLKVSRLIRVRFGPIELPRNMRRGDVRELPTGPIRNLCERVDLPVPQSPARTRTTSKTKKPVRRRR</sequence>
<evidence type="ECO:0000256" key="3">
    <source>
        <dbReference type="ARBA" id="ARBA00022884"/>
    </source>
</evidence>
<dbReference type="PROSITE" id="PS50889">
    <property type="entry name" value="S4"/>
    <property type="match status" value="1"/>
</dbReference>